<accession>A0A2I0HZB1</accession>
<sequence length="97" mass="10157">MAIPFKFGDQDQSGRIERKLFLVPFVDKNSHCLGSWVLGDGGLSAHGWLAVAQLLLGCSVTAELLSIAVGSSRLLLSYSAAAGLATAIRGWATAPLD</sequence>
<dbReference type="Proteomes" id="UP000233551">
    <property type="component" value="Unassembled WGS sequence"/>
</dbReference>
<comment type="caution">
    <text evidence="1">The sequence shown here is derived from an EMBL/GenBank/DDBJ whole genome shotgun (WGS) entry which is preliminary data.</text>
</comment>
<protein>
    <submittedName>
        <fullName evidence="1">Uncharacterized protein</fullName>
    </submittedName>
</protein>
<dbReference type="AlphaFoldDB" id="A0A2I0HZB1"/>
<gene>
    <name evidence="1" type="ORF">CRG98_042634</name>
</gene>
<reference evidence="1 2" key="1">
    <citation type="submission" date="2017-11" db="EMBL/GenBank/DDBJ databases">
        <title>De-novo sequencing of pomegranate (Punica granatum L.) genome.</title>
        <authorList>
            <person name="Akparov Z."/>
            <person name="Amiraslanov A."/>
            <person name="Hajiyeva S."/>
            <person name="Abbasov M."/>
            <person name="Kaur K."/>
            <person name="Hamwieh A."/>
            <person name="Solovyev V."/>
            <person name="Salamov A."/>
            <person name="Braich B."/>
            <person name="Kosarev P."/>
            <person name="Mahmoud A."/>
            <person name="Hajiyev E."/>
            <person name="Babayeva S."/>
            <person name="Izzatullayeva V."/>
            <person name="Mammadov A."/>
            <person name="Mammadov A."/>
            <person name="Sharifova S."/>
            <person name="Ojaghi J."/>
            <person name="Eynullazada K."/>
            <person name="Bayramov B."/>
            <person name="Abdulazimova A."/>
            <person name="Shahmuradov I."/>
        </authorList>
    </citation>
    <scope>NUCLEOTIDE SEQUENCE [LARGE SCALE GENOMIC DNA]</scope>
    <source>
        <strain evidence="2">cv. AG2017</strain>
        <tissue evidence="1">Leaf</tissue>
    </source>
</reference>
<evidence type="ECO:0000313" key="1">
    <source>
        <dbReference type="EMBL" id="PKI36933.1"/>
    </source>
</evidence>
<evidence type="ECO:0000313" key="2">
    <source>
        <dbReference type="Proteomes" id="UP000233551"/>
    </source>
</evidence>
<dbReference type="EMBL" id="PGOL01004632">
    <property type="protein sequence ID" value="PKI36933.1"/>
    <property type="molecule type" value="Genomic_DNA"/>
</dbReference>
<keyword evidence="2" id="KW-1185">Reference proteome</keyword>
<organism evidence="1 2">
    <name type="scientific">Punica granatum</name>
    <name type="common">Pomegranate</name>
    <dbReference type="NCBI Taxonomy" id="22663"/>
    <lineage>
        <taxon>Eukaryota</taxon>
        <taxon>Viridiplantae</taxon>
        <taxon>Streptophyta</taxon>
        <taxon>Embryophyta</taxon>
        <taxon>Tracheophyta</taxon>
        <taxon>Spermatophyta</taxon>
        <taxon>Magnoliopsida</taxon>
        <taxon>eudicotyledons</taxon>
        <taxon>Gunneridae</taxon>
        <taxon>Pentapetalae</taxon>
        <taxon>rosids</taxon>
        <taxon>malvids</taxon>
        <taxon>Myrtales</taxon>
        <taxon>Lythraceae</taxon>
        <taxon>Punica</taxon>
    </lineage>
</organism>
<proteinExistence type="predicted"/>
<name>A0A2I0HZB1_PUNGR</name>